<gene>
    <name evidence="5" type="ORF">LVIROSA_LOCUS135</name>
</gene>
<sequence length="183" mass="19933">MKGNGNRAYVQKEQEVIFGNVLGTNLGQGPARQAALGAGIPNTVVSTTVNKVCASGMKATMLVAQSIQLGINDVVVAGGMESMSNVPKYISEARKGSKSGHDTLVDGILKDGLWDVFNDFKMGNVDEICADMYELTREHQDDYAIQSFERGIAGRDSGAFEWEITPLQFLGQEEDHQQLLTRY</sequence>
<evidence type="ECO:0000256" key="3">
    <source>
        <dbReference type="ARBA" id="ARBA00023315"/>
    </source>
</evidence>
<dbReference type="PANTHER" id="PTHR18919">
    <property type="entry name" value="ACETYL-COA C-ACYLTRANSFERASE"/>
    <property type="match status" value="1"/>
</dbReference>
<dbReference type="Gene3D" id="3.40.47.10">
    <property type="match status" value="1"/>
</dbReference>
<keyword evidence="2" id="KW-0808">Transferase</keyword>
<evidence type="ECO:0000256" key="2">
    <source>
        <dbReference type="ARBA" id="ARBA00022679"/>
    </source>
</evidence>
<evidence type="ECO:0000313" key="5">
    <source>
        <dbReference type="EMBL" id="CAH1412092.1"/>
    </source>
</evidence>
<dbReference type="GO" id="GO:0006635">
    <property type="term" value="P:fatty acid beta-oxidation"/>
    <property type="evidence" value="ECO:0007669"/>
    <property type="project" value="TreeGrafter"/>
</dbReference>
<keyword evidence="3" id="KW-0012">Acyltransferase</keyword>
<dbReference type="SUPFAM" id="SSF53901">
    <property type="entry name" value="Thiolase-like"/>
    <property type="match status" value="1"/>
</dbReference>
<evidence type="ECO:0000256" key="1">
    <source>
        <dbReference type="ARBA" id="ARBA00010982"/>
    </source>
</evidence>
<reference evidence="5 6" key="1">
    <citation type="submission" date="2022-01" db="EMBL/GenBank/DDBJ databases">
        <authorList>
            <person name="Xiong W."/>
            <person name="Schranz E."/>
        </authorList>
    </citation>
    <scope>NUCLEOTIDE SEQUENCE [LARGE SCALE GENOMIC DNA]</scope>
</reference>
<dbReference type="GO" id="GO:0003985">
    <property type="term" value="F:acetyl-CoA C-acetyltransferase activity"/>
    <property type="evidence" value="ECO:0007669"/>
    <property type="project" value="TreeGrafter"/>
</dbReference>
<name>A0AAU9LCR8_9ASTR</name>
<dbReference type="Pfam" id="PF00108">
    <property type="entry name" value="Thiolase_N"/>
    <property type="match status" value="1"/>
</dbReference>
<keyword evidence="6" id="KW-1185">Reference proteome</keyword>
<dbReference type="Proteomes" id="UP001157418">
    <property type="component" value="Unassembled WGS sequence"/>
</dbReference>
<dbReference type="EMBL" id="CAKMRJ010000001">
    <property type="protein sequence ID" value="CAH1412092.1"/>
    <property type="molecule type" value="Genomic_DNA"/>
</dbReference>
<organism evidence="5 6">
    <name type="scientific">Lactuca virosa</name>
    <dbReference type="NCBI Taxonomy" id="75947"/>
    <lineage>
        <taxon>Eukaryota</taxon>
        <taxon>Viridiplantae</taxon>
        <taxon>Streptophyta</taxon>
        <taxon>Embryophyta</taxon>
        <taxon>Tracheophyta</taxon>
        <taxon>Spermatophyta</taxon>
        <taxon>Magnoliopsida</taxon>
        <taxon>eudicotyledons</taxon>
        <taxon>Gunneridae</taxon>
        <taxon>Pentapetalae</taxon>
        <taxon>asterids</taxon>
        <taxon>campanulids</taxon>
        <taxon>Asterales</taxon>
        <taxon>Asteraceae</taxon>
        <taxon>Cichorioideae</taxon>
        <taxon>Cichorieae</taxon>
        <taxon>Lactucinae</taxon>
        <taxon>Lactuca</taxon>
    </lineage>
</organism>
<evidence type="ECO:0000313" key="6">
    <source>
        <dbReference type="Proteomes" id="UP001157418"/>
    </source>
</evidence>
<dbReference type="GO" id="GO:0005739">
    <property type="term" value="C:mitochondrion"/>
    <property type="evidence" value="ECO:0007669"/>
    <property type="project" value="TreeGrafter"/>
</dbReference>
<evidence type="ECO:0000259" key="4">
    <source>
        <dbReference type="Pfam" id="PF00108"/>
    </source>
</evidence>
<dbReference type="AlphaFoldDB" id="A0AAU9LCR8"/>
<comment type="caution">
    <text evidence="5">The sequence shown here is derived from an EMBL/GenBank/DDBJ whole genome shotgun (WGS) entry which is preliminary data.</text>
</comment>
<dbReference type="PANTHER" id="PTHR18919:SF161">
    <property type="entry name" value="ACETYL-COA ACETYLTRANSFERASE 2"/>
    <property type="match status" value="1"/>
</dbReference>
<accession>A0AAU9LCR8</accession>
<comment type="similarity">
    <text evidence="1">Belongs to the thiolase-like superfamily. Thiolase family.</text>
</comment>
<feature type="domain" description="Thiolase N-terminal" evidence="4">
    <location>
        <begin position="14"/>
        <end position="175"/>
    </location>
</feature>
<dbReference type="InterPro" id="IPR016039">
    <property type="entry name" value="Thiolase-like"/>
</dbReference>
<dbReference type="InterPro" id="IPR020616">
    <property type="entry name" value="Thiolase_N"/>
</dbReference>
<proteinExistence type="inferred from homology"/>
<protein>
    <recommendedName>
        <fullName evidence="4">Thiolase N-terminal domain-containing protein</fullName>
    </recommendedName>
</protein>